<gene>
    <name evidence="4" type="ORF">MKW94_009715</name>
</gene>
<feature type="compositionally biased region" description="Basic and acidic residues" evidence="2">
    <location>
        <begin position="379"/>
        <end position="396"/>
    </location>
</feature>
<organism evidence="4 5">
    <name type="scientific">Papaver nudicaule</name>
    <name type="common">Iceland poppy</name>
    <dbReference type="NCBI Taxonomy" id="74823"/>
    <lineage>
        <taxon>Eukaryota</taxon>
        <taxon>Viridiplantae</taxon>
        <taxon>Streptophyta</taxon>
        <taxon>Embryophyta</taxon>
        <taxon>Tracheophyta</taxon>
        <taxon>Spermatophyta</taxon>
        <taxon>Magnoliopsida</taxon>
        <taxon>Ranunculales</taxon>
        <taxon>Papaveraceae</taxon>
        <taxon>Papaveroideae</taxon>
        <taxon>Papaver</taxon>
    </lineage>
</organism>
<dbReference type="InterPro" id="IPR012162">
    <property type="entry name" value="PNPase"/>
</dbReference>
<dbReference type="InterPro" id="IPR036345">
    <property type="entry name" value="ExoRNase_PH_dom2_sf"/>
</dbReference>
<feature type="domain" description="Exoribonuclease phosphorolytic" evidence="3">
    <location>
        <begin position="42"/>
        <end position="152"/>
    </location>
</feature>
<dbReference type="Gene3D" id="3.30.230.70">
    <property type="entry name" value="GHMP Kinase, N-terminal domain"/>
    <property type="match status" value="2"/>
</dbReference>
<dbReference type="InterPro" id="IPR027408">
    <property type="entry name" value="PNPase/RNase_PH_dom_sf"/>
</dbReference>
<dbReference type="GO" id="GO:0000958">
    <property type="term" value="P:mitochondrial mRNA catabolic process"/>
    <property type="evidence" value="ECO:0007669"/>
    <property type="project" value="TreeGrafter"/>
</dbReference>
<feature type="region of interest" description="Disordered" evidence="2">
    <location>
        <begin position="371"/>
        <end position="408"/>
    </location>
</feature>
<name>A0AA41VJ34_PAPNU</name>
<dbReference type="Pfam" id="PF01138">
    <property type="entry name" value="RNase_PH"/>
    <property type="match status" value="1"/>
</dbReference>
<dbReference type="PANTHER" id="PTHR11252">
    <property type="entry name" value="POLYRIBONUCLEOTIDE NUCLEOTIDYLTRANSFERASE"/>
    <property type="match status" value="1"/>
</dbReference>
<dbReference type="AlphaFoldDB" id="A0AA41VJ34"/>
<dbReference type="GO" id="GO:0000175">
    <property type="term" value="F:3'-5'-RNA exonuclease activity"/>
    <property type="evidence" value="ECO:0007669"/>
    <property type="project" value="TreeGrafter"/>
</dbReference>
<evidence type="ECO:0000256" key="1">
    <source>
        <dbReference type="ARBA" id="ARBA00022884"/>
    </source>
</evidence>
<dbReference type="GO" id="GO:0009570">
    <property type="term" value="C:chloroplast stroma"/>
    <property type="evidence" value="ECO:0007669"/>
    <property type="project" value="TreeGrafter"/>
</dbReference>
<dbReference type="SUPFAM" id="SSF54211">
    <property type="entry name" value="Ribosomal protein S5 domain 2-like"/>
    <property type="match status" value="1"/>
</dbReference>
<comment type="caution">
    <text evidence="4">The sequence shown here is derived from an EMBL/GenBank/DDBJ whole genome shotgun (WGS) entry which is preliminary data.</text>
</comment>
<dbReference type="Proteomes" id="UP001177140">
    <property type="component" value="Unassembled WGS sequence"/>
</dbReference>
<protein>
    <recommendedName>
        <fullName evidence="3">Exoribonuclease phosphorolytic domain-containing protein</fullName>
    </recommendedName>
</protein>
<dbReference type="EMBL" id="JAJJMA010232595">
    <property type="protein sequence ID" value="MCL7042216.1"/>
    <property type="molecule type" value="Genomic_DNA"/>
</dbReference>
<evidence type="ECO:0000259" key="3">
    <source>
        <dbReference type="Pfam" id="PF01138"/>
    </source>
</evidence>
<reference evidence="4" key="1">
    <citation type="submission" date="2022-03" db="EMBL/GenBank/DDBJ databases">
        <title>A functionally conserved STORR gene fusion in Papaver species that diverged 16.8 million years ago.</title>
        <authorList>
            <person name="Catania T."/>
        </authorList>
    </citation>
    <scope>NUCLEOTIDE SEQUENCE</scope>
    <source>
        <strain evidence="4">S-191538</strain>
    </source>
</reference>
<dbReference type="GO" id="GO:0005829">
    <property type="term" value="C:cytosol"/>
    <property type="evidence" value="ECO:0007669"/>
    <property type="project" value="TreeGrafter"/>
</dbReference>
<dbReference type="GO" id="GO:0003723">
    <property type="term" value="F:RNA binding"/>
    <property type="evidence" value="ECO:0007669"/>
    <property type="project" value="UniProtKB-KW"/>
</dbReference>
<keyword evidence="1" id="KW-0694">RNA-binding</keyword>
<evidence type="ECO:0000313" key="4">
    <source>
        <dbReference type="EMBL" id="MCL7042216.1"/>
    </source>
</evidence>
<dbReference type="GO" id="GO:0005739">
    <property type="term" value="C:mitochondrion"/>
    <property type="evidence" value="ECO:0007669"/>
    <property type="project" value="TreeGrafter"/>
</dbReference>
<dbReference type="InterPro" id="IPR001247">
    <property type="entry name" value="ExoRNase_PH_dom1"/>
</dbReference>
<dbReference type="SUPFAM" id="SSF55666">
    <property type="entry name" value="Ribonuclease PH domain 2-like"/>
    <property type="match status" value="1"/>
</dbReference>
<evidence type="ECO:0000313" key="5">
    <source>
        <dbReference type="Proteomes" id="UP001177140"/>
    </source>
</evidence>
<accession>A0AA41VJ34</accession>
<dbReference type="GO" id="GO:0000965">
    <property type="term" value="P:mitochondrial RNA 3'-end processing"/>
    <property type="evidence" value="ECO:0007669"/>
    <property type="project" value="TreeGrafter"/>
</dbReference>
<evidence type="ECO:0000256" key="2">
    <source>
        <dbReference type="SAM" id="MobiDB-lite"/>
    </source>
</evidence>
<sequence>MRDMRQPILGITESMVGIAEEQQYQRYCLLLLFLMDGRRFDEVRQVDCESSRMSEGLQGSSFFACGKTQVSCTVTQTTPNTRILDADHLHFSSNFEAENHRFVENALVALLPEEEYFPYVIGVNTQVVCHDGSASTASVCGGSIALMDAGVPQRGHVAGVSMGLVREVPFGNTEHRYRYRILTDLSSLEEQLGDMNFKIAGSWEGITAVQLDLNVAGVPLDIICECLGPALKARLQILDCMEQEISVPCYCVSNDWSWPYPIIAKYALPARPVKLNANGRWLKCDIEAGRFERDTGSRITSIEEGGIITVIAGNKTSHEQVLNKVDDMDGIEVEVDYSRYYGDSDAAGRELFGDSGHDGMRYFVDHDQVAEPEWEDPYDDYHNDYEDPYDDSHSDYSDGSESCDETEN</sequence>
<keyword evidence="5" id="KW-1185">Reference proteome</keyword>
<dbReference type="PANTHER" id="PTHR11252:SF16">
    <property type="entry name" value="POLYRIBONUCLEOTIDE NUCLEOTIDYLTRANSFERASE 2, MITOCHONDRIAL"/>
    <property type="match status" value="1"/>
</dbReference>
<dbReference type="InterPro" id="IPR020568">
    <property type="entry name" value="Ribosomal_Su5_D2-typ_SF"/>
</dbReference>
<proteinExistence type="predicted"/>
<dbReference type="GO" id="GO:0004654">
    <property type="term" value="F:polyribonucleotide nucleotidyltransferase activity"/>
    <property type="evidence" value="ECO:0007669"/>
    <property type="project" value="InterPro"/>
</dbReference>